<reference evidence="3 4" key="1">
    <citation type="submission" date="2018-06" db="EMBL/GenBank/DDBJ databases">
        <title>Genomic Encyclopedia of Archaeal and Bacterial Type Strains, Phase II (KMG-II): from individual species to whole genera.</title>
        <authorList>
            <person name="Goeker M."/>
        </authorList>
    </citation>
    <scope>NUCLEOTIDE SEQUENCE [LARGE SCALE GENOMIC DNA]</scope>
    <source>
        <strain evidence="3 4">DSM 24525</strain>
    </source>
</reference>
<accession>A0A2W7I8J6</accession>
<dbReference type="Proteomes" id="UP000249688">
    <property type="component" value="Unassembled WGS sequence"/>
</dbReference>
<gene>
    <name evidence="3" type="ORF">C8P66_12032</name>
</gene>
<proteinExistence type="predicted"/>
<dbReference type="InterPro" id="IPR038109">
    <property type="entry name" value="DNA_bind_recomb_sf"/>
</dbReference>
<evidence type="ECO:0000259" key="1">
    <source>
        <dbReference type="PROSITE" id="PS51736"/>
    </source>
</evidence>
<dbReference type="InterPro" id="IPR006119">
    <property type="entry name" value="Resolv_N"/>
</dbReference>
<dbReference type="InterPro" id="IPR011109">
    <property type="entry name" value="DNA_bind_recombinase_dom"/>
</dbReference>
<organism evidence="3 4">
    <name type="scientific">Humitalea rosea</name>
    <dbReference type="NCBI Taxonomy" id="990373"/>
    <lineage>
        <taxon>Bacteria</taxon>
        <taxon>Pseudomonadati</taxon>
        <taxon>Pseudomonadota</taxon>
        <taxon>Alphaproteobacteria</taxon>
        <taxon>Acetobacterales</taxon>
        <taxon>Roseomonadaceae</taxon>
        <taxon>Humitalea</taxon>
    </lineage>
</organism>
<sequence length="450" mass="49482">MKRKPAADAAMPATVRKIRAAVYTRKSSEEGLDMEFNSLDAQREACEAYITSQRSEGWVLVPDRYDDGGISGGTLDRPALRRMLADIERGLIDVVVVYKIDRLSRALMDFAKLVEVFDANSVTFVSVTQSFNTTTSMGRLTLNILLSFAQFEREVIGERIRDKVAASRARGIWMGGFVPLGYDARDRKLLVNEAEALLVRRIFEGFIETESGTKLVQALRAEGATTKRGRAFTKSDVYRVLSNRTYLGEAMHKGKSHPGEHAAIVPRAVWDAAHALLTISPRTRANRTRRQTPSLLRGLIFGSDGRAMSPTHARGRRGQQYRYYVSQSVLKGSAADGPAIARISAAEIECVVIAQVRGLLRQPEVVLGAWRAARASAPDMTEDEARLALERLDPLWEELFPAEQARIIGLLVDRVDIGPGGADVRLKLEGLASLARDLATPPAEPARAAA</sequence>
<evidence type="ECO:0000313" key="3">
    <source>
        <dbReference type="EMBL" id="PZW41842.1"/>
    </source>
</evidence>
<feature type="domain" description="Recombinase" evidence="2">
    <location>
        <begin position="179"/>
        <end position="283"/>
    </location>
</feature>
<dbReference type="EMBL" id="QKYU01000020">
    <property type="protein sequence ID" value="PZW41842.1"/>
    <property type="molecule type" value="Genomic_DNA"/>
</dbReference>
<dbReference type="Pfam" id="PF07508">
    <property type="entry name" value="Recombinase"/>
    <property type="match status" value="1"/>
</dbReference>
<dbReference type="SMART" id="SM00857">
    <property type="entry name" value="Resolvase"/>
    <property type="match status" value="1"/>
</dbReference>
<feature type="domain" description="Resolvase/invertase-type recombinase catalytic" evidence="1">
    <location>
        <begin position="19"/>
        <end position="171"/>
    </location>
</feature>
<comment type="caution">
    <text evidence="3">The sequence shown here is derived from an EMBL/GenBank/DDBJ whole genome shotgun (WGS) entry which is preliminary data.</text>
</comment>
<dbReference type="Gene3D" id="3.40.50.1390">
    <property type="entry name" value="Resolvase, N-terminal catalytic domain"/>
    <property type="match status" value="1"/>
</dbReference>
<dbReference type="OrthoDB" id="7277848at2"/>
<dbReference type="PROSITE" id="PS51737">
    <property type="entry name" value="RECOMBINASE_DNA_BIND"/>
    <property type="match status" value="1"/>
</dbReference>
<evidence type="ECO:0000313" key="4">
    <source>
        <dbReference type="Proteomes" id="UP000249688"/>
    </source>
</evidence>
<dbReference type="CDD" id="cd03768">
    <property type="entry name" value="SR_ResInv"/>
    <property type="match status" value="1"/>
</dbReference>
<dbReference type="GO" id="GO:0000150">
    <property type="term" value="F:DNA strand exchange activity"/>
    <property type="evidence" value="ECO:0007669"/>
    <property type="project" value="InterPro"/>
</dbReference>
<dbReference type="InterPro" id="IPR050639">
    <property type="entry name" value="SSR_resolvase"/>
</dbReference>
<dbReference type="PANTHER" id="PTHR30461">
    <property type="entry name" value="DNA-INVERTASE FROM LAMBDOID PROPHAGE"/>
    <property type="match status" value="1"/>
</dbReference>
<dbReference type="InterPro" id="IPR036162">
    <property type="entry name" value="Resolvase-like_N_sf"/>
</dbReference>
<dbReference type="Pfam" id="PF00239">
    <property type="entry name" value="Resolvase"/>
    <property type="match status" value="1"/>
</dbReference>
<protein>
    <submittedName>
        <fullName evidence="3">DNA invertase Pin-like site-specific DNA recombinase</fullName>
    </submittedName>
</protein>
<evidence type="ECO:0000259" key="2">
    <source>
        <dbReference type="PROSITE" id="PS51737"/>
    </source>
</evidence>
<keyword evidence="4" id="KW-1185">Reference proteome</keyword>
<dbReference type="PANTHER" id="PTHR30461:SF23">
    <property type="entry name" value="DNA RECOMBINASE-RELATED"/>
    <property type="match status" value="1"/>
</dbReference>
<dbReference type="PROSITE" id="PS51736">
    <property type="entry name" value="RECOMBINASES_3"/>
    <property type="match status" value="1"/>
</dbReference>
<dbReference type="AlphaFoldDB" id="A0A2W7I8J6"/>
<dbReference type="Gene3D" id="3.90.1750.20">
    <property type="entry name" value="Putative Large Serine Recombinase, Chain B, Domain 2"/>
    <property type="match status" value="1"/>
</dbReference>
<name>A0A2W7I8J6_9PROT</name>
<dbReference type="GO" id="GO:0003677">
    <property type="term" value="F:DNA binding"/>
    <property type="evidence" value="ECO:0007669"/>
    <property type="project" value="InterPro"/>
</dbReference>
<dbReference type="SUPFAM" id="SSF53041">
    <property type="entry name" value="Resolvase-like"/>
    <property type="match status" value="1"/>
</dbReference>